<evidence type="ECO:0000313" key="3">
    <source>
        <dbReference type="Proteomes" id="UP001620645"/>
    </source>
</evidence>
<keyword evidence="3" id="KW-1185">Reference proteome</keyword>
<keyword evidence="1" id="KW-0812">Transmembrane</keyword>
<dbReference type="AlphaFoldDB" id="A0ABD2JE26"/>
<keyword evidence="1" id="KW-1133">Transmembrane helix</keyword>
<dbReference type="Proteomes" id="UP001620645">
    <property type="component" value="Unassembled WGS sequence"/>
</dbReference>
<evidence type="ECO:0000256" key="1">
    <source>
        <dbReference type="SAM" id="Phobius"/>
    </source>
</evidence>
<gene>
    <name evidence="2" type="ORF">niasHS_009119</name>
</gene>
<protein>
    <submittedName>
        <fullName evidence="2">Uncharacterized protein</fullName>
    </submittedName>
</protein>
<name>A0ABD2JE26_HETSC</name>
<evidence type="ECO:0000313" key="2">
    <source>
        <dbReference type="EMBL" id="KAL3088827.1"/>
    </source>
</evidence>
<keyword evidence="1" id="KW-0472">Membrane</keyword>
<sequence length="131" mass="14529">MNSISSRDNLLQFASPSLNILSILMYSMFLFAALVLLISPATVVANEDVVGLAMRGTQQFFRRNAKWINLPSGGGSLVSGRGNFRPGFHSLHRSRTHLAEPLFITFKRSPTHLASMMARLQKNSRHNDGTN</sequence>
<organism evidence="2 3">
    <name type="scientific">Heterodera schachtii</name>
    <name type="common">Sugarbeet cyst nematode worm</name>
    <name type="synonym">Tylenchus schachtii</name>
    <dbReference type="NCBI Taxonomy" id="97005"/>
    <lineage>
        <taxon>Eukaryota</taxon>
        <taxon>Metazoa</taxon>
        <taxon>Ecdysozoa</taxon>
        <taxon>Nematoda</taxon>
        <taxon>Chromadorea</taxon>
        <taxon>Rhabditida</taxon>
        <taxon>Tylenchina</taxon>
        <taxon>Tylenchomorpha</taxon>
        <taxon>Tylenchoidea</taxon>
        <taxon>Heteroderidae</taxon>
        <taxon>Heteroderinae</taxon>
        <taxon>Heterodera</taxon>
    </lineage>
</organism>
<accession>A0ABD2JE26</accession>
<comment type="caution">
    <text evidence="2">The sequence shown here is derived from an EMBL/GenBank/DDBJ whole genome shotgun (WGS) entry which is preliminary data.</text>
</comment>
<proteinExistence type="predicted"/>
<reference evidence="2 3" key="1">
    <citation type="submission" date="2024-10" db="EMBL/GenBank/DDBJ databases">
        <authorList>
            <person name="Kim D."/>
        </authorList>
    </citation>
    <scope>NUCLEOTIDE SEQUENCE [LARGE SCALE GENOMIC DNA]</scope>
    <source>
        <strain evidence="2">Taebaek</strain>
    </source>
</reference>
<feature type="transmembrane region" description="Helical" evidence="1">
    <location>
        <begin position="20"/>
        <end position="45"/>
    </location>
</feature>
<dbReference type="EMBL" id="JBICCN010000152">
    <property type="protein sequence ID" value="KAL3088827.1"/>
    <property type="molecule type" value="Genomic_DNA"/>
</dbReference>